<evidence type="ECO:0008006" key="4">
    <source>
        <dbReference type="Google" id="ProtNLM"/>
    </source>
</evidence>
<gene>
    <name evidence="2" type="ORF">BC739_004106</name>
</gene>
<feature type="compositionally biased region" description="Basic and acidic residues" evidence="1">
    <location>
        <begin position="248"/>
        <end position="259"/>
    </location>
</feature>
<protein>
    <recommendedName>
        <fullName evidence="4">MarR family transcriptional regulator</fullName>
    </recommendedName>
</protein>
<feature type="compositionally biased region" description="Basic residues" evidence="1">
    <location>
        <begin position="1"/>
        <end position="11"/>
    </location>
</feature>
<name>A0ABR6BJ51_9PSEU</name>
<reference evidence="2 3" key="1">
    <citation type="submission" date="2020-08" db="EMBL/GenBank/DDBJ databases">
        <title>Genomic Encyclopedia of Archaeal and Bacterial Type Strains, Phase II (KMG-II): from individual species to whole genera.</title>
        <authorList>
            <person name="Goeker M."/>
        </authorList>
    </citation>
    <scope>NUCLEOTIDE SEQUENCE [LARGE SCALE GENOMIC DNA]</scope>
    <source>
        <strain evidence="2 3">DSM 43850</strain>
    </source>
</reference>
<evidence type="ECO:0000313" key="3">
    <source>
        <dbReference type="Proteomes" id="UP000517916"/>
    </source>
</evidence>
<feature type="region of interest" description="Disordered" evidence="1">
    <location>
        <begin position="1"/>
        <end position="37"/>
    </location>
</feature>
<feature type="compositionally biased region" description="Low complexity" evidence="1">
    <location>
        <begin position="12"/>
        <end position="24"/>
    </location>
</feature>
<accession>A0ABR6BJ51</accession>
<sequence length="316" mass="32637">MSSKTRTRKPRTTATTATTTRALRSVPDQPAAATVRTDTEDKLWEALHANPNSTAADLSAAARIGKSTAQKILVKWEGDGSVTRTAGNAEGGRRAADLWAITETTDGTSDNDTDTTTDDTPAGEGTVDDTAPAQTMQDEPTIDPEPTDTTDATSTGENLSESASAESPDPAPVGAQDTTYTTTDAVPEDTQDTTADTVHEETEPADAEPASTEATGPADGSTTPEDATETASDHGKSHRLAPGGLRGMVEDWLRDHPDEQAGPTKIANDLGGKSSGAVSNALDKLVEGGVAVKTQDKPKRFALAPAEQTASAVPAN</sequence>
<comment type="caution">
    <text evidence="2">The sequence shown here is derived from an EMBL/GenBank/DDBJ whole genome shotgun (WGS) entry which is preliminary data.</text>
</comment>
<organism evidence="2 3">
    <name type="scientific">Kutzneria viridogrisea</name>
    <dbReference type="NCBI Taxonomy" id="47990"/>
    <lineage>
        <taxon>Bacteria</taxon>
        <taxon>Bacillati</taxon>
        <taxon>Actinomycetota</taxon>
        <taxon>Actinomycetes</taxon>
        <taxon>Pseudonocardiales</taxon>
        <taxon>Pseudonocardiaceae</taxon>
        <taxon>Kutzneria</taxon>
    </lineage>
</organism>
<dbReference type="EMBL" id="JACJID010000003">
    <property type="protein sequence ID" value="MBA8926900.1"/>
    <property type="molecule type" value="Genomic_DNA"/>
</dbReference>
<dbReference type="RefSeq" id="WP_182838090.1">
    <property type="nucleotide sequence ID" value="NZ_BAAABQ010000051.1"/>
</dbReference>
<feature type="region of interest" description="Disordered" evidence="1">
    <location>
        <begin position="77"/>
        <end position="275"/>
    </location>
</feature>
<evidence type="ECO:0000256" key="1">
    <source>
        <dbReference type="SAM" id="MobiDB-lite"/>
    </source>
</evidence>
<keyword evidence="3" id="KW-1185">Reference proteome</keyword>
<evidence type="ECO:0000313" key="2">
    <source>
        <dbReference type="EMBL" id="MBA8926900.1"/>
    </source>
</evidence>
<feature type="compositionally biased region" description="Low complexity" evidence="1">
    <location>
        <begin position="149"/>
        <end position="168"/>
    </location>
</feature>
<dbReference type="Proteomes" id="UP000517916">
    <property type="component" value="Unassembled WGS sequence"/>
</dbReference>
<proteinExistence type="predicted"/>